<gene>
    <name evidence="1" type="ORF">GCM10011273_11200</name>
</gene>
<protein>
    <submittedName>
        <fullName evidence="1">Uncharacterized protein</fullName>
    </submittedName>
</protein>
<dbReference type="Proteomes" id="UP000662572">
    <property type="component" value="Unassembled WGS sequence"/>
</dbReference>
<dbReference type="AlphaFoldDB" id="A0A918UQ22"/>
<keyword evidence="2" id="KW-1185">Reference proteome</keyword>
<dbReference type="EMBL" id="BMZB01000001">
    <property type="protein sequence ID" value="GGZ27305.1"/>
    <property type="molecule type" value="Genomic_DNA"/>
</dbReference>
<reference evidence="1" key="1">
    <citation type="journal article" date="2014" name="Int. J. Syst. Evol. Microbiol.">
        <title>Complete genome sequence of Corynebacterium casei LMG S-19264T (=DSM 44701T), isolated from a smear-ripened cheese.</title>
        <authorList>
            <consortium name="US DOE Joint Genome Institute (JGI-PGF)"/>
            <person name="Walter F."/>
            <person name="Albersmeier A."/>
            <person name="Kalinowski J."/>
            <person name="Ruckert C."/>
        </authorList>
    </citation>
    <scope>NUCLEOTIDE SEQUENCE</scope>
    <source>
        <strain evidence="1">KCTC 32296</strain>
    </source>
</reference>
<reference evidence="1" key="2">
    <citation type="submission" date="2020-09" db="EMBL/GenBank/DDBJ databases">
        <authorList>
            <person name="Sun Q."/>
            <person name="Kim S."/>
        </authorList>
    </citation>
    <scope>NUCLEOTIDE SEQUENCE</scope>
    <source>
        <strain evidence="1">KCTC 32296</strain>
    </source>
</reference>
<comment type="caution">
    <text evidence="1">The sequence shown here is derived from an EMBL/GenBank/DDBJ whole genome shotgun (WGS) entry which is preliminary data.</text>
</comment>
<evidence type="ECO:0000313" key="2">
    <source>
        <dbReference type="Proteomes" id="UP000662572"/>
    </source>
</evidence>
<name>A0A918UQ22_9CAUL</name>
<sequence length="61" mass="6621">MILLSLGAVTLSQLISENDRVPFRPPLPQASHLSRAHITPVNVLWPFEPGLEDGDSASDLT</sequence>
<proteinExistence type="predicted"/>
<accession>A0A918UQ22</accession>
<evidence type="ECO:0000313" key="1">
    <source>
        <dbReference type="EMBL" id="GGZ27305.1"/>
    </source>
</evidence>
<organism evidence="1 2">
    <name type="scientific">Asticcacaulis endophyticus</name>
    <dbReference type="NCBI Taxonomy" id="1395890"/>
    <lineage>
        <taxon>Bacteria</taxon>
        <taxon>Pseudomonadati</taxon>
        <taxon>Pseudomonadota</taxon>
        <taxon>Alphaproteobacteria</taxon>
        <taxon>Caulobacterales</taxon>
        <taxon>Caulobacteraceae</taxon>
        <taxon>Asticcacaulis</taxon>
    </lineage>
</organism>